<proteinExistence type="predicted"/>
<dbReference type="RefSeq" id="WP_121670759.1">
    <property type="nucleotide sequence ID" value="NZ_CP033019.1"/>
</dbReference>
<organism evidence="1 2">
    <name type="scientific">Janthinobacterium agaricidamnosum</name>
    <dbReference type="NCBI Taxonomy" id="55508"/>
    <lineage>
        <taxon>Bacteria</taxon>
        <taxon>Pseudomonadati</taxon>
        <taxon>Pseudomonadota</taxon>
        <taxon>Betaproteobacteria</taxon>
        <taxon>Burkholderiales</taxon>
        <taxon>Oxalobacteraceae</taxon>
        <taxon>Janthinobacterium</taxon>
    </lineage>
</organism>
<evidence type="ECO:0000313" key="2">
    <source>
        <dbReference type="Proteomes" id="UP000279594"/>
    </source>
</evidence>
<evidence type="ECO:0008006" key="3">
    <source>
        <dbReference type="Google" id="ProtNLM"/>
    </source>
</evidence>
<evidence type="ECO:0000313" key="1">
    <source>
        <dbReference type="EMBL" id="AYM78955.1"/>
    </source>
</evidence>
<dbReference type="Proteomes" id="UP000279594">
    <property type="component" value="Chromosome"/>
</dbReference>
<accession>A0A3G2EIU4</accession>
<reference evidence="1 2" key="1">
    <citation type="submission" date="2018-10" db="EMBL/GenBank/DDBJ databases">
        <title>Effects of UV and annual dynamics of microbial communities in freshwater RAS systems.</title>
        <authorList>
            <person name="Bekkelund A.K."/>
            <person name="Hansen B.R."/>
            <person name="Stokken H."/>
            <person name="Eriksen B.F."/>
            <person name="Kashulin N.A."/>
        </authorList>
    </citation>
    <scope>NUCLEOTIDE SEQUENCE [LARGE SCALE GENOMIC DNA]</scope>
    <source>
        <strain evidence="1 2">BHSEK</strain>
    </source>
</reference>
<protein>
    <recommendedName>
        <fullName evidence="3">DUF1444 family protein</fullName>
    </recommendedName>
</protein>
<dbReference type="EMBL" id="CP033019">
    <property type="protein sequence ID" value="AYM78955.1"/>
    <property type="molecule type" value="Genomic_DNA"/>
</dbReference>
<sequence length="405" mass="44666">MGLFDFFRSPPSRDAFAQLVLRQIVQDGLASDSRYEREQFRIVSGSDDGHVFNLDNAYRDYCAAPRKQRAHVVQHYLSIYSAPGVPSSFADARASLMPVLRSRRQGDHLRLLAQTEPQRPAFATACQDFSEDAVVMLAYDTEANMATIGQATLAQWGVTFEQALAAAMDNLRDRTAHSFVALGNGLLLGDWNDAYDSSRLLLPDLLYRACEGGEPLVMVPTRGRFLLASSHHAAGQLAMVALADQLARDEGRQVSTALYGVRDGKIVACEPADAAVATALRRFQTIVRADLYNQQKEEWEQLNTSTGEDVFVASCLLIERQPGERVVSVSSWARDVHTLLPRTDVVALEVRDEHGERSGSKLLAWDEAQAIGGGLMEQIDCYPVRYRVRSFPDAQCVAAAPACEL</sequence>
<gene>
    <name evidence="1" type="ORF">D9M09_26615</name>
</gene>
<keyword evidence="2" id="KW-1185">Reference proteome</keyword>
<name>A0A3G2EIU4_9BURK</name>
<dbReference type="AlphaFoldDB" id="A0A3G2EIU4"/>